<organism evidence="3 4">
    <name type="scientific">Dryococelus australis</name>
    <dbReference type="NCBI Taxonomy" id="614101"/>
    <lineage>
        <taxon>Eukaryota</taxon>
        <taxon>Metazoa</taxon>
        <taxon>Ecdysozoa</taxon>
        <taxon>Arthropoda</taxon>
        <taxon>Hexapoda</taxon>
        <taxon>Insecta</taxon>
        <taxon>Pterygota</taxon>
        <taxon>Neoptera</taxon>
        <taxon>Polyneoptera</taxon>
        <taxon>Phasmatodea</taxon>
        <taxon>Verophasmatodea</taxon>
        <taxon>Anareolatae</taxon>
        <taxon>Phasmatidae</taxon>
        <taxon>Eurycanthinae</taxon>
        <taxon>Dryococelus</taxon>
    </lineage>
</organism>
<gene>
    <name evidence="3" type="ORF">PR048_025716</name>
</gene>
<dbReference type="Proteomes" id="UP001159363">
    <property type="component" value="Chromosome 10"/>
</dbReference>
<evidence type="ECO:0000313" key="4">
    <source>
        <dbReference type="Proteomes" id="UP001159363"/>
    </source>
</evidence>
<keyword evidence="2" id="KW-1133">Transmembrane helix</keyword>
<keyword evidence="2" id="KW-0812">Transmembrane</keyword>
<evidence type="ECO:0000256" key="1">
    <source>
        <dbReference type="SAM" id="MobiDB-lite"/>
    </source>
</evidence>
<reference evidence="3 4" key="1">
    <citation type="submission" date="2023-02" db="EMBL/GenBank/DDBJ databases">
        <title>LHISI_Scaffold_Assembly.</title>
        <authorList>
            <person name="Stuart O.P."/>
            <person name="Cleave R."/>
            <person name="Magrath M.J.L."/>
            <person name="Mikheyev A.S."/>
        </authorList>
    </citation>
    <scope>NUCLEOTIDE SEQUENCE [LARGE SCALE GENOMIC DNA]</scope>
    <source>
        <strain evidence="3">Daus_M_001</strain>
        <tissue evidence="3">Leg muscle</tissue>
    </source>
</reference>
<feature type="region of interest" description="Disordered" evidence="1">
    <location>
        <begin position="160"/>
        <end position="188"/>
    </location>
</feature>
<evidence type="ECO:0000313" key="3">
    <source>
        <dbReference type="EMBL" id="KAJ8872114.1"/>
    </source>
</evidence>
<keyword evidence="2" id="KW-0472">Membrane</keyword>
<protein>
    <submittedName>
        <fullName evidence="3">Uncharacterized protein</fullName>
    </submittedName>
</protein>
<feature type="transmembrane region" description="Helical" evidence="2">
    <location>
        <begin position="545"/>
        <end position="566"/>
    </location>
</feature>
<name>A0ABQ9GJB5_9NEOP</name>
<feature type="compositionally biased region" description="Polar residues" evidence="1">
    <location>
        <begin position="160"/>
        <end position="172"/>
    </location>
</feature>
<sequence length="578" mass="64744">MLQSLFWTNILEDVAVLHVRPQVAYNKPRVLQSEPLNVVAWNQRAPGESPSQRFVCESTKHHQWLMEAREEQVAGCRPTVSQTCSIGDMSGERAGQGSSGTRRSLIHRVATGLKKSGMQANVREFQTIECEALESEYRSPQIIEPNITFHSGDVGVKPANHSTPPGGSTANHTVPPGRGYSQSQRISRDGVQPITAHLRLGKGNELEGGEIVAVSILHSKYGQRHLNTTGLMRANSDSPARSGDGTLVPRDSITLIAPAILGPKKEQNDAGRRGSEIFLIKYFCDKISEEKRECLTSRSLVTLVGELTFGVCWLVCVGLPNSTKLRRGRLAQYTTLIVVATEVYSNNEKVEMLLIYGDFKLADACVLIVLLYCNTHSSVNTIINSSESAHVVNSVEGRRNPSQSEQLYRERYLDNTPSYRGMFSRLQRNRLRTRTDEAAEVVVLAAVAGHPHVNTRQIEAKIGIPKTSARLMLKHHAVHSNHVENLVVLCQWAQHQIVANSNFFPDDIFTYVSSYYDSYQVNTRGMHYWVVENPRWLRQMDHQRLWRINIWCGMVGNKVIGLYVVIGSRKGREYATFT</sequence>
<proteinExistence type="predicted"/>
<dbReference type="EMBL" id="JARBHB010000011">
    <property type="protein sequence ID" value="KAJ8872114.1"/>
    <property type="molecule type" value="Genomic_DNA"/>
</dbReference>
<keyword evidence="4" id="KW-1185">Reference proteome</keyword>
<dbReference type="PANTHER" id="PTHR47326:SF1">
    <property type="entry name" value="HTH PSQ-TYPE DOMAIN-CONTAINING PROTEIN"/>
    <property type="match status" value="1"/>
</dbReference>
<accession>A0ABQ9GJB5</accession>
<comment type="caution">
    <text evidence="3">The sequence shown here is derived from an EMBL/GenBank/DDBJ whole genome shotgun (WGS) entry which is preliminary data.</text>
</comment>
<dbReference type="PANTHER" id="PTHR47326">
    <property type="entry name" value="TRANSPOSABLE ELEMENT TC3 TRANSPOSASE-LIKE PROTEIN"/>
    <property type="match status" value="1"/>
</dbReference>
<evidence type="ECO:0000256" key="2">
    <source>
        <dbReference type="SAM" id="Phobius"/>
    </source>
</evidence>